<evidence type="ECO:0000256" key="9">
    <source>
        <dbReference type="ARBA" id="ARBA00022840"/>
    </source>
</evidence>
<feature type="domain" description="Histidine kinase" evidence="13">
    <location>
        <begin position="839"/>
        <end position="1057"/>
    </location>
</feature>
<evidence type="ECO:0000313" key="15">
    <source>
        <dbReference type="Proteomes" id="UP000245695"/>
    </source>
</evidence>
<evidence type="ECO:0000256" key="2">
    <source>
        <dbReference type="ARBA" id="ARBA00004236"/>
    </source>
</evidence>
<dbReference type="FunFam" id="3.30.565.10:FF:000023">
    <property type="entry name" value="PAS domain-containing sensor histidine kinase"/>
    <property type="match status" value="1"/>
</dbReference>
<dbReference type="Pfam" id="PF07495">
    <property type="entry name" value="Y_Y_Y"/>
    <property type="match status" value="1"/>
</dbReference>
<dbReference type="Gene3D" id="3.30.565.10">
    <property type="entry name" value="Histidine kinase-like ATPase, C-terminal domain"/>
    <property type="match status" value="1"/>
</dbReference>
<keyword evidence="9" id="KW-0067">ATP-binding</keyword>
<feature type="transmembrane region" description="Helical" evidence="12">
    <location>
        <begin position="778"/>
        <end position="795"/>
    </location>
</feature>
<dbReference type="PANTHER" id="PTHR43547:SF2">
    <property type="entry name" value="HYBRID SIGNAL TRANSDUCTION HISTIDINE KINASE C"/>
    <property type="match status" value="1"/>
</dbReference>
<dbReference type="Pfam" id="PF02518">
    <property type="entry name" value="HATPase_c"/>
    <property type="match status" value="1"/>
</dbReference>
<dbReference type="SMART" id="SM00387">
    <property type="entry name" value="HATPase_c"/>
    <property type="match status" value="1"/>
</dbReference>
<dbReference type="SUPFAM" id="SSF63829">
    <property type="entry name" value="Calcium-dependent phosphotriesterase"/>
    <property type="match status" value="3"/>
</dbReference>
<evidence type="ECO:0000256" key="12">
    <source>
        <dbReference type="SAM" id="Phobius"/>
    </source>
</evidence>
<keyword evidence="15" id="KW-1185">Reference proteome</keyword>
<dbReference type="Pfam" id="PF07494">
    <property type="entry name" value="Reg_prop"/>
    <property type="match status" value="6"/>
</dbReference>
<organism evidence="14 15">
    <name type="scientific">Romboutsia hominis</name>
    <dbReference type="NCBI Taxonomy" id="1507512"/>
    <lineage>
        <taxon>Bacteria</taxon>
        <taxon>Bacillati</taxon>
        <taxon>Bacillota</taxon>
        <taxon>Clostridia</taxon>
        <taxon>Peptostreptococcales</taxon>
        <taxon>Peptostreptococcaceae</taxon>
        <taxon>Romboutsia</taxon>
    </lineage>
</organism>
<dbReference type="Gene3D" id="2.60.40.10">
    <property type="entry name" value="Immunoglobulins"/>
    <property type="match status" value="1"/>
</dbReference>
<evidence type="ECO:0000256" key="5">
    <source>
        <dbReference type="ARBA" id="ARBA00022553"/>
    </source>
</evidence>
<evidence type="ECO:0000313" key="14">
    <source>
        <dbReference type="EMBL" id="CEI71903.1"/>
    </source>
</evidence>
<gene>
    <name evidence="14" type="ORF">FRIFI_0355</name>
</gene>
<accession>A0A2P2BNF0</accession>
<evidence type="ECO:0000256" key="4">
    <source>
        <dbReference type="ARBA" id="ARBA00022475"/>
    </source>
</evidence>
<proteinExistence type="predicted"/>
<dbReference type="Pfam" id="PF00512">
    <property type="entry name" value="HisKA"/>
    <property type="match status" value="1"/>
</dbReference>
<dbReference type="KEGG" id="rhom:FRIFI_0355"/>
<dbReference type="SMART" id="SM00388">
    <property type="entry name" value="HisKA"/>
    <property type="match status" value="1"/>
</dbReference>
<dbReference type="PROSITE" id="PS50109">
    <property type="entry name" value="HIS_KIN"/>
    <property type="match status" value="1"/>
</dbReference>
<dbReference type="GO" id="GO:0005524">
    <property type="term" value="F:ATP binding"/>
    <property type="evidence" value="ECO:0007669"/>
    <property type="project" value="UniProtKB-KW"/>
</dbReference>
<dbReference type="Gene3D" id="2.130.10.10">
    <property type="entry name" value="YVTN repeat-like/Quinoprotein amine dehydrogenase"/>
    <property type="match status" value="3"/>
</dbReference>
<keyword evidence="8" id="KW-0418">Kinase</keyword>
<evidence type="ECO:0000256" key="11">
    <source>
        <dbReference type="ARBA" id="ARBA00023136"/>
    </source>
</evidence>
<dbReference type="GO" id="GO:0005886">
    <property type="term" value="C:plasma membrane"/>
    <property type="evidence" value="ECO:0007669"/>
    <property type="project" value="UniProtKB-SubCell"/>
</dbReference>
<dbReference type="Pfam" id="PF08450">
    <property type="entry name" value="SGL"/>
    <property type="match status" value="1"/>
</dbReference>
<dbReference type="InterPro" id="IPR003594">
    <property type="entry name" value="HATPase_dom"/>
</dbReference>
<dbReference type="Proteomes" id="UP000245695">
    <property type="component" value="Chromosome 1"/>
</dbReference>
<evidence type="ECO:0000256" key="10">
    <source>
        <dbReference type="ARBA" id="ARBA00023012"/>
    </source>
</evidence>
<name>A0A2P2BNF0_9FIRM</name>
<evidence type="ECO:0000256" key="7">
    <source>
        <dbReference type="ARBA" id="ARBA00022741"/>
    </source>
</evidence>
<dbReference type="InterPro" id="IPR004358">
    <property type="entry name" value="Sig_transdc_His_kin-like_C"/>
</dbReference>
<dbReference type="InterPro" id="IPR013783">
    <property type="entry name" value="Ig-like_fold"/>
</dbReference>
<protein>
    <recommendedName>
        <fullName evidence="3">histidine kinase</fullName>
        <ecNumber evidence="3">2.7.13.3</ecNumber>
    </recommendedName>
</protein>
<dbReference type="EC" id="2.7.13.3" evidence="3"/>
<keyword evidence="10" id="KW-0902">Two-component regulatory system</keyword>
<dbReference type="InterPro" id="IPR036890">
    <property type="entry name" value="HATPase_C_sf"/>
</dbReference>
<dbReference type="PANTHER" id="PTHR43547">
    <property type="entry name" value="TWO-COMPONENT HISTIDINE KINASE"/>
    <property type="match status" value="1"/>
</dbReference>
<dbReference type="InterPro" id="IPR015943">
    <property type="entry name" value="WD40/YVTN_repeat-like_dom_sf"/>
</dbReference>
<dbReference type="CDD" id="cd00082">
    <property type="entry name" value="HisKA"/>
    <property type="match status" value="1"/>
</dbReference>
<dbReference type="RefSeq" id="WP_240276170.1">
    <property type="nucleotide sequence ID" value="NZ_JAKNTL010000003.1"/>
</dbReference>
<dbReference type="SUPFAM" id="SSF55874">
    <property type="entry name" value="ATPase domain of HSP90 chaperone/DNA topoisomerase II/histidine kinase"/>
    <property type="match status" value="1"/>
</dbReference>
<dbReference type="EMBL" id="LN650648">
    <property type="protein sequence ID" value="CEI71903.1"/>
    <property type="molecule type" value="Genomic_DNA"/>
</dbReference>
<evidence type="ECO:0000256" key="8">
    <source>
        <dbReference type="ARBA" id="ARBA00022777"/>
    </source>
</evidence>
<dbReference type="InterPro" id="IPR013658">
    <property type="entry name" value="SGL"/>
</dbReference>
<evidence type="ECO:0000256" key="1">
    <source>
        <dbReference type="ARBA" id="ARBA00000085"/>
    </source>
</evidence>
<dbReference type="InterPro" id="IPR003661">
    <property type="entry name" value="HisK_dim/P_dom"/>
</dbReference>
<keyword evidence="12" id="KW-0812">Transmembrane</keyword>
<dbReference type="AlphaFoldDB" id="A0A2P2BNF0"/>
<evidence type="ECO:0000259" key="13">
    <source>
        <dbReference type="PROSITE" id="PS50109"/>
    </source>
</evidence>
<keyword evidence="5" id="KW-0597">Phosphoprotein</keyword>
<evidence type="ECO:0000256" key="6">
    <source>
        <dbReference type="ARBA" id="ARBA00022679"/>
    </source>
</evidence>
<sequence>MKNKYIAGMILFITILILGDGYKVYGYDVHFTKISNKDGLSQSTAEVIIQDQKGYMWIGTNDGLNKYNGYDFKIYRHNQRSKSSIANNYIVSLQEDSNGDIWVGTANGLSKIDINTDKITNYFNDKESGNLSHNNIGDILMTKDGDIIVGTSDGLNLYNSEEDKFERILGGKEDLSSQYIRELEEDEYGNIWIGTKSGVDKLNTKNKKVYKYSIGEDVNKTIKDDIYALLYDDGYMWVGTFKNGLNKINIETNEIKKYTHDQNNSKSIPSNFIREVYKDSNDTLWVGTDRGLAKINEGKEFITYKNESTNYNSVSQDNVFDIIEDKSGLIWVGTYSGISIFDPKNKIIHYKNNPNDKNSLSENIVHGIYEDEDELLWVGTNSKGINIINRKNGDVSHLNRENTNYTLSDNSINDITGKEDKIYIGTRSGLNIIDKNDNSIIVYDKSNGLKEDDIRTVFIDSKDNLWVGTPNGISIINFKTNDIINLDEVLEKSGIESLFAKVIYEDKSGVYWIGCFIDNGLISIDPKSKEIKNYKYDKNDESSISSNTIRDINEDIYGDLWIGTSYGLNKLDKETGKFTTYTTEEGLSNDIVYGILNDYKGNLWLSTNSGLSRLNIKTKKIENFGITDGLQGGEFNGNALYKNKKEELIFGGINGLNIFHPSDINTEKYTPKVMFDNFEINGKKYNDINNMEFEHDENFINITLFLPDYRNTKNIQYYYMLEGTKEGWRKVESNDINYSNLDPGNYTLRVKARSYNGTITSENQVKFNIKPPFYKSNLAIFIYIIIFVFIIYYNVNRVNRLDNMVKKRTAQLRKEMQKSNELLNKVIDLERRKNNYFINLSHELRTPLNVIYTTEQLITEFNKSQGGIEREKLSQYMMVMDRNTKRLLRLINNLIDTTKIEYGKYKLDLKENDIVYVVEEATLSLKEYVENNGIELIIDPEVEEKYIVCDASEIERCIVNLVGNAAKFTPRGGKIIITIKEDNDNVIITVEDTGIGIDNKYHESIFNRFNQVVDANSEVKGGSGLGLTITKQIVELHNGKIYLESEINKGTKFTIIL</sequence>
<keyword evidence="11 12" id="KW-0472">Membrane</keyword>
<evidence type="ECO:0000256" key="3">
    <source>
        <dbReference type="ARBA" id="ARBA00012438"/>
    </source>
</evidence>
<dbReference type="InterPro" id="IPR011110">
    <property type="entry name" value="Reg_prop"/>
</dbReference>
<dbReference type="Gene3D" id="1.10.287.130">
    <property type="match status" value="1"/>
</dbReference>
<dbReference type="GO" id="GO:0000155">
    <property type="term" value="F:phosphorelay sensor kinase activity"/>
    <property type="evidence" value="ECO:0007669"/>
    <property type="project" value="InterPro"/>
</dbReference>
<keyword evidence="12" id="KW-1133">Transmembrane helix</keyword>
<dbReference type="InterPro" id="IPR011123">
    <property type="entry name" value="Y_Y_Y"/>
</dbReference>
<keyword evidence="7" id="KW-0547">Nucleotide-binding</keyword>
<comment type="catalytic activity">
    <reaction evidence="1">
        <text>ATP + protein L-histidine = ADP + protein N-phospho-L-histidine.</text>
        <dbReference type="EC" id="2.7.13.3"/>
    </reaction>
</comment>
<dbReference type="InterPro" id="IPR005467">
    <property type="entry name" value="His_kinase_dom"/>
</dbReference>
<comment type="subcellular location">
    <subcellularLocation>
        <location evidence="2">Cell membrane</location>
    </subcellularLocation>
</comment>
<reference evidence="14 15" key="1">
    <citation type="submission" date="2014-09" db="EMBL/GenBank/DDBJ databases">
        <authorList>
            <person name="Hornung B.V."/>
        </authorList>
    </citation>
    <scope>NUCLEOTIDE SEQUENCE [LARGE SCALE GENOMIC DNA]</scope>
    <source>
        <strain evidence="14 15">FRIFI</strain>
    </source>
</reference>
<dbReference type="SUPFAM" id="SSF47384">
    <property type="entry name" value="Homodimeric domain of signal transducing histidine kinase"/>
    <property type="match status" value="1"/>
</dbReference>
<keyword evidence="6 14" id="KW-0808">Transferase</keyword>
<dbReference type="InterPro" id="IPR036097">
    <property type="entry name" value="HisK_dim/P_sf"/>
</dbReference>
<dbReference type="PRINTS" id="PR00344">
    <property type="entry name" value="BCTRLSENSOR"/>
</dbReference>
<keyword evidence="4" id="KW-1003">Cell membrane</keyword>